<dbReference type="SUPFAM" id="SSF48452">
    <property type="entry name" value="TPR-like"/>
    <property type="match status" value="1"/>
</dbReference>
<dbReference type="InterPro" id="IPR011990">
    <property type="entry name" value="TPR-like_helical_dom_sf"/>
</dbReference>
<evidence type="ECO:0000256" key="7">
    <source>
        <dbReference type="ARBA" id="ARBA00039966"/>
    </source>
</evidence>
<comment type="subunit">
    <text evidence="2">Interacts with microtubules.</text>
</comment>
<evidence type="ECO:0000256" key="3">
    <source>
        <dbReference type="ARBA" id="ARBA00022490"/>
    </source>
</evidence>
<keyword evidence="6" id="KW-0206">Cytoskeleton</keyword>
<evidence type="ECO:0000313" key="9">
    <source>
        <dbReference type="EMBL" id="OIR00632.1"/>
    </source>
</evidence>
<comment type="subcellular location">
    <subcellularLocation>
        <location evidence="1">Cytoplasm</location>
        <location evidence="1">Cytoskeleton</location>
    </subcellularLocation>
</comment>
<dbReference type="EMBL" id="MLJW01000093">
    <property type="protein sequence ID" value="OIR00632.1"/>
    <property type="molecule type" value="Genomic_DNA"/>
</dbReference>
<evidence type="ECO:0000256" key="1">
    <source>
        <dbReference type="ARBA" id="ARBA00004245"/>
    </source>
</evidence>
<accession>A0A1J5S9A2</accession>
<gene>
    <name evidence="9" type="ORF">GALL_173230</name>
</gene>
<evidence type="ECO:0000256" key="5">
    <source>
        <dbReference type="ARBA" id="ARBA00022803"/>
    </source>
</evidence>
<dbReference type="Pfam" id="PF21033">
    <property type="entry name" value="RMD1-3"/>
    <property type="match status" value="1"/>
</dbReference>
<keyword evidence="5" id="KW-0802">TPR repeat</keyword>
<dbReference type="GO" id="GO:0005876">
    <property type="term" value="C:spindle microtubule"/>
    <property type="evidence" value="ECO:0007669"/>
    <property type="project" value="TreeGrafter"/>
</dbReference>
<keyword evidence="4" id="KW-0677">Repeat</keyword>
<comment type="caution">
    <text evidence="9">The sequence shown here is derived from an EMBL/GenBank/DDBJ whole genome shotgun (WGS) entry which is preliminary data.</text>
</comment>
<dbReference type="GO" id="GO:0005737">
    <property type="term" value="C:cytoplasm"/>
    <property type="evidence" value="ECO:0007669"/>
    <property type="project" value="TreeGrafter"/>
</dbReference>
<organism evidence="9">
    <name type="scientific">mine drainage metagenome</name>
    <dbReference type="NCBI Taxonomy" id="410659"/>
    <lineage>
        <taxon>unclassified sequences</taxon>
        <taxon>metagenomes</taxon>
        <taxon>ecological metagenomes</taxon>
    </lineage>
</organism>
<dbReference type="AlphaFoldDB" id="A0A1J5S9A2"/>
<reference evidence="9" key="1">
    <citation type="submission" date="2016-10" db="EMBL/GenBank/DDBJ databases">
        <title>Sequence of Gallionella enrichment culture.</title>
        <authorList>
            <person name="Poehlein A."/>
            <person name="Muehling M."/>
            <person name="Daniel R."/>
        </authorList>
    </citation>
    <scope>NUCLEOTIDE SEQUENCE</scope>
</reference>
<dbReference type="GO" id="GO:0008017">
    <property type="term" value="F:microtubule binding"/>
    <property type="evidence" value="ECO:0007669"/>
    <property type="project" value="TreeGrafter"/>
</dbReference>
<sequence>MKIIFLFLFYIISLSVPAQDINILLKEASNLEHQFKEEDALNKYKQILLVDGNNTKALVKATELSCSTGERLLNKNDKRIYFESALAFAERAIAADSSNADAYYAKSLACNKMIEIETENKKANEWIKDSKLNADKALKLNANHAKANFMEGKWHYDMITLNWAKRFAVKTFYGGLPEADLDKAINYFEKCRTIDPYFVLNGLMLAKAYKLNNRPAQTIETLKRVVKMPVRTFDDNALKAEAQKILQDLE</sequence>
<dbReference type="InterPro" id="IPR049039">
    <property type="entry name" value="RMD1-3_a_helical_rpt"/>
</dbReference>
<dbReference type="Gene3D" id="1.25.40.10">
    <property type="entry name" value="Tetratricopeptide repeat domain"/>
    <property type="match status" value="1"/>
</dbReference>
<keyword evidence="3" id="KW-0963">Cytoplasm</keyword>
<dbReference type="PANTHER" id="PTHR16056">
    <property type="entry name" value="REGULATOR OF MICROTUBULE DYNAMICS PROTEIN"/>
    <property type="match status" value="1"/>
</dbReference>
<evidence type="ECO:0000256" key="8">
    <source>
        <dbReference type="ARBA" id="ARBA00041958"/>
    </source>
</evidence>
<dbReference type="GO" id="GO:0097431">
    <property type="term" value="C:mitotic spindle pole"/>
    <property type="evidence" value="ECO:0007669"/>
    <property type="project" value="TreeGrafter"/>
</dbReference>
<dbReference type="PANTHER" id="PTHR16056:SF16">
    <property type="entry name" value="REGULATOR OF MICROTUBULE DYNAMICS PROTEIN 1"/>
    <property type="match status" value="1"/>
</dbReference>
<protein>
    <recommendedName>
        <fullName evidence="7">Regulator of microtubule dynamics protein 1</fullName>
    </recommendedName>
    <alternativeName>
        <fullName evidence="8">Protein FAM82B</fullName>
    </alternativeName>
</protein>
<proteinExistence type="predicted"/>
<evidence type="ECO:0000256" key="4">
    <source>
        <dbReference type="ARBA" id="ARBA00022737"/>
    </source>
</evidence>
<name>A0A1J5S9A2_9ZZZZ</name>
<evidence type="ECO:0000256" key="6">
    <source>
        <dbReference type="ARBA" id="ARBA00023212"/>
    </source>
</evidence>
<evidence type="ECO:0000256" key="2">
    <source>
        <dbReference type="ARBA" id="ARBA00011375"/>
    </source>
</evidence>